<dbReference type="GO" id="GO:0005524">
    <property type="term" value="F:ATP binding"/>
    <property type="evidence" value="ECO:0007669"/>
    <property type="project" value="UniProtKB-KW"/>
</dbReference>
<keyword evidence="2" id="KW-1003">Cell membrane</keyword>
<dbReference type="AlphaFoldDB" id="A0A430HE74"/>
<keyword evidence="7" id="KW-1185">Reference proteome</keyword>
<dbReference type="EMBL" id="RXLQ01000021">
    <property type="protein sequence ID" value="RSZ55844.1"/>
    <property type="molecule type" value="Genomic_DNA"/>
</dbReference>
<dbReference type="CDD" id="cd03230">
    <property type="entry name" value="ABC_DR_subfamily_A"/>
    <property type="match status" value="1"/>
</dbReference>
<dbReference type="InterPro" id="IPR003439">
    <property type="entry name" value="ABC_transporter-like_ATP-bd"/>
</dbReference>
<dbReference type="InterPro" id="IPR017871">
    <property type="entry name" value="ABC_transporter-like_CS"/>
</dbReference>
<dbReference type="PROSITE" id="PS00211">
    <property type="entry name" value="ABC_TRANSPORTER_1"/>
    <property type="match status" value="1"/>
</dbReference>
<dbReference type="Proteomes" id="UP000278085">
    <property type="component" value="Unassembled WGS sequence"/>
</dbReference>
<dbReference type="Pfam" id="PF00005">
    <property type="entry name" value="ABC_tran"/>
    <property type="match status" value="1"/>
</dbReference>
<evidence type="ECO:0000256" key="4">
    <source>
        <dbReference type="ARBA" id="ARBA00022840"/>
    </source>
</evidence>
<evidence type="ECO:0000313" key="7">
    <source>
        <dbReference type="Proteomes" id="UP000278085"/>
    </source>
</evidence>
<dbReference type="InterPro" id="IPR027417">
    <property type="entry name" value="P-loop_NTPase"/>
</dbReference>
<keyword evidence="4 6" id="KW-0067">ATP-binding</keyword>
<evidence type="ECO:0000259" key="5">
    <source>
        <dbReference type="PROSITE" id="PS50893"/>
    </source>
</evidence>
<dbReference type="SUPFAM" id="SSF52540">
    <property type="entry name" value="P-loop containing nucleoside triphosphate hydrolases"/>
    <property type="match status" value="1"/>
</dbReference>
<name>A0A430HE74_9BURK</name>
<dbReference type="InterPro" id="IPR003593">
    <property type="entry name" value="AAA+_ATPase"/>
</dbReference>
<gene>
    <name evidence="6" type="ORF">EJB06_27670</name>
</gene>
<sequence>MMKPALQMDNVTRRFGERVALNGLSLTLQAGEVYALLAPNGAGKTTTLNLILGFLQPDGGSIHVCGEPVAGDAARTRASIAYLPEQVAIYPELSGLENLRYFSLLASKELDDATLRRLLAEAGLRAEAHERPARNYSKGMRQKVGIAIAMARDAKLLLLDEPTSGLDPLAASELSGLLRAASQRGVAILMATHDLYRIKEVATRVGVLHAGRIEREIDPQTTEHATLEQVYIAELAR</sequence>
<evidence type="ECO:0000256" key="2">
    <source>
        <dbReference type="ARBA" id="ARBA00022475"/>
    </source>
</evidence>
<evidence type="ECO:0000313" key="6">
    <source>
        <dbReference type="EMBL" id="RSZ55844.1"/>
    </source>
</evidence>
<feature type="domain" description="ABC transporter" evidence="5">
    <location>
        <begin position="6"/>
        <end position="235"/>
    </location>
</feature>
<accession>A0A430HE74</accession>
<reference evidence="6 7" key="1">
    <citation type="submission" date="2018-12" db="EMBL/GenBank/DDBJ databases">
        <authorList>
            <person name="Yang E."/>
        </authorList>
    </citation>
    <scope>NUCLEOTIDE SEQUENCE [LARGE SCALE GENOMIC DNA]</scope>
    <source>
        <strain evidence="6 7">SOD</strain>
    </source>
</reference>
<evidence type="ECO:0000256" key="1">
    <source>
        <dbReference type="ARBA" id="ARBA00022448"/>
    </source>
</evidence>
<comment type="caution">
    <text evidence="6">The sequence shown here is derived from an EMBL/GenBank/DDBJ whole genome shotgun (WGS) entry which is preliminary data.</text>
</comment>
<organism evidence="6 7">
    <name type="scientific">Massilia atriviolacea</name>
    <dbReference type="NCBI Taxonomy" id="2495579"/>
    <lineage>
        <taxon>Bacteria</taxon>
        <taxon>Pseudomonadati</taxon>
        <taxon>Pseudomonadota</taxon>
        <taxon>Betaproteobacteria</taxon>
        <taxon>Burkholderiales</taxon>
        <taxon>Oxalobacteraceae</taxon>
        <taxon>Telluria group</taxon>
        <taxon>Massilia</taxon>
    </lineage>
</organism>
<dbReference type="PANTHER" id="PTHR42939">
    <property type="entry name" value="ABC TRANSPORTER ATP-BINDING PROTEIN ALBC-RELATED"/>
    <property type="match status" value="1"/>
</dbReference>
<dbReference type="SMART" id="SM00382">
    <property type="entry name" value="AAA"/>
    <property type="match status" value="1"/>
</dbReference>
<dbReference type="OrthoDB" id="9804819at2"/>
<dbReference type="PROSITE" id="PS50893">
    <property type="entry name" value="ABC_TRANSPORTER_2"/>
    <property type="match status" value="1"/>
</dbReference>
<keyword evidence="1" id="KW-0813">Transport</keyword>
<dbReference type="GO" id="GO:0016887">
    <property type="term" value="F:ATP hydrolysis activity"/>
    <property type="evidence" value="ECO:0007669"/>
    <property type="project" value="InterPro"/>
</dbReference>
<keyword evidence="2" id="KW-0472">Membrane</keyword>
<evidence type="ECO:0000256" key="3">
    <source>
        <dbReference type="ARBA" id="ARBA00022741"/>
    </source>
</evidence>
<protein>
    <submittedName>
        <fullName evidence="6">ABC transporter ATP-binding protein</fullName>
    </submittedName>
</protein>
<dbReference type="PANTHER" id="PTHR42939:SF1">
    <property type="entry name" value="ABC TRANSPORTER ATP-BINDING PROTEIN ALBC-RELATED"/>
    <property type="match status" value="1"/>
</dbReference>
<dbReference type="Gene3D" id="3.40.50.300">
    <property type="entry name" value="P-loop containing nucleotide triphosphate hydrolases"/>
    <property type="match status" value="1"/>
</dbReference>
<keyword evidence="3" id="KW-0547">Nucleotide-binding</keyword>
<dbReference type="InterPro" id="IPR051782">
    <property type="entry name" value="ABC_Transporter_VariousFunc"/>
</dbReference>
<proteinExistence type="predicted"/>